<dbReference type="GO" id="GO:0005829">
    <property type="term" value="C:cytosol"/>
    <property type="evidence" value="ECO:0007669"/>
    <property type="project" value="TreeGrafter"/>
</dbReference>
<dbReference type="InterPro" id="IPR009057">
    <property type="entry name" value="Homeodomain-like_sf"/>
</dbReference>
<dbReference type="InterPro" id="IPR018062">
    <property type="entry name" value="HTH_AraC-typ_CS"/>
</dbReference>
<dbReference type="EMBL" id="CP047491">
    <property type="protein sequence ID" value="QHQ40278.1"/>
    <property type="molecule type" value="Genomic_DNA"/>
</dbReference>
<dbReference type="SMART" id="SM00342">
    <property type="entry name" value="HTH_ARAC"/>
    <property type="match status" value="1"/>
</dbReference>
<keyword evidence="1" id="KW-0805">Transcription regulation</keyword>
<accession>A0A6P1TBY4</accession>
<dbReference type="OrthoDB" id="6194859at2"/>
<evidence type="ECO:0000256" key="2">
    <source>
        <dbReference type="ARBA" id="ARBA00023125"/>
    </source>
</evidence>
<dbReference type="Proteomes" id="UP000464675">
    <property type="component" value="Chromosome"/>
</dbReference>
<dbReference type="Gene3D" id="1.10.10.60">
    <property type="entry name" value="Homeodomain-like"/>
    <property type="match status" value="1"/>
</dbReference>
<keyword evidence="3" id="KW-0804">Transcription</keyword>
<dbReference type="InterPro" id="IPR032687">
    <property type="entry name" value="AraC-type_N"/>
</dbReference>
<dbReference type="Proteomes" id="UP000563601">
    <property type="component" value="Unassembled WGS sequence"/>
</dbReference>
<dbReference type="GO" id="GO:0003700">
    <property type="term" value="F:DNA-binding transcription factor activity"/>
    <property type="evidence" value="ECO:0007669"/>
    <property type="project" value="InterPro"/>
</dbReference>
<evidence type="ECO:0000313" key="5">
    <source>
        <dbReference type="EMBL" id="MBB5212681.1"/>
    </source>
</evidence>
<dbReference type="InterPro" id="IPR018060">
    <property type="entry name" value="HTH_AraC"/>
</dbReference>
<proteinExistence type="predicted"/>
<dbReference type="AlphaFoldDB" id="A0A6P1TBY4"/>
<dbReference type="PROSITE" id="PS00041">
    <property type="entry name" value="HTH_ARAC_FAMILY_1"/>
    <property type="match status" value="1"/>
</dbReference>
<reference evidence="5 8" key="2">
    <citation type="submission" date="2020-08" db="EMBL/GenBank/DDBJ databases">
        <title>Genomic Encyclopedia of Type Strains, Phase IV (KMG-IV): sequencing the most valuable type-strain genomes for metagenomic binning, comparative biology and taxonomic classification.</title>
        <authorList>
            <person name="Goeker M."/>
        </authorList>
    </citation>
    <scope>NUCLEOTIDE SEQUENCE [LARGE SCALE GENOMIC DNA]</scope>
    <source>
        <strain evidence="5 8">DSM 11525</strain>
    </source>
</reference>
<evidence type="ECO:0000256" key="3">
    <source>
        <dbReference type="ARBA" id="ARBA00023163"/>
    </source>
</evidence>
<feature type="domain" description="HTH araC/xylS-type" evidence="4">
    <location>
        <begin position="233"/>
        <end position="331"/>
    </location>
</feature>
<gene>
    <name evidence="6" type="ORF">GTQ55_15705</name>
    <name evidence="5" type="ORF">HNQ53_002906</name>
</gene>
<dbReference type="SUPFAM" id="SSF46689">
    <property type="entry name" value="Homeodomain-like"/>
    <property type="match status" value="1"/>
</dbReference>
<evidence type="ECO:0000256" key="1">
    <source>
        <dbReference type="ARBA" id="ARBA00023015"/>
    </source>
</evidence>
<evidence type="ECO:0000313" key="8">
    <source>
        <dbReference type="Proteomes" id="UP000563601"/>
    </source>
</evidence>
<reference evidence="6 7" key="1">
    <citation type="submission" date="2020-01" db="EMBL/GenBank/DDBJ databases">
        <title>The possibility of degradation of plastic by Microbulbifer hydrolyticus IRE-31.</title>
        <authorList>
            <person name="Liu L."/>
        </authorList>
    </citation>
    <scope>NUCLEOTIDE SEQUENCE [LARGE SCALE GENOMIC DNA]</scope>
    <source>
        <strain evidence="6 7">IRE-31</strain>
    </source>
</reference>
<evidence type="ECO:0000313" key="6">
    <source>
        <dbReference type="EMBL" id="QHQ40278.1"/>
    </source>
</evidence>
<name>A0A6P1TBY4_9GAMM</name>
<organism evidence="5 8">
    <name type="scientific">Microbulbifer hydrolyticus</name>
    <dbReference type="NCBI Taxonomy" id="48074"/>
    <lineage>
        <taxon>Bacteria</taxon>
        <taxon>Pseudomonadati</taxon>
        <taxon>Pseudomonadota</taxon>
        <taxon>Gammaproteobacteria</taxon>
        <taxon>Cellvibrionales</taxon>
        <taxon>Microbulbiferaceae</taxon>
        <taxon>Microbulbifer</taxon>
    </lineage>
</organism>
<dbReference type="GO" id="GO:0000976">
    <property type="term" value="F:transcription cis-regulatory region binding"/>
    <property type="evidence" value="ECO:0007669"/>
    <property type="project" value="TreeGrafter"/>
</dbReference>
<sequence length="334" mass="36893">MLPMVRASALTGYKTLLGSFGVDVEALLQRLSLPADYLDRPDLMIPMETKVELLELGAQLSGCPQFGLRLAQQQNISALGTVGLLLQQCPTLRDAMDTITSSIGQTAQGLKVWLEERDRIAYLCSQYDFDGPSAHSRQHSDNLVASGFNMIRFLLAEPVSLHAVYLCGEAPSTASGLAPYRELFQCPVHFGQDFNGVAFPADLLQRPVAGANPAMRGLIDNFLKKKQLDDFQEQLLWTITNLLPRGAVTLEKVADSVDMAPRTLQLRLSRQGTSFQQLLDRTRIEQVCTYLLEGDLSLTEIAELVGYSQLSALTRAFKRIMGASPRAWLRQHPG</sequence>
<dbReference type="PANTHER" id="PTHR47894:SF4">
    <property type="entry name" value="HTH-TYPE TRANSCRIPTIONAL REGULATOR GADX"/>
    <property type="match status" value="1"/>
</dbReference>
<keyword evidence="2 5" id="KW-0238">DNA-binding</keyword>
<protein>
    <submittedName>
        <fullName evidence="5">AraC-like DNA-binding protein</fullName>
    </submittedName>
    <submittedName>
        <fullName evidence="6">Helix-turn-helix domain-containing protein</fullName>
    </submittedName>
</protein>
<evidence type="ECO:0000313" key="7">
    <source>
        <dbReference type="Proteomes" id="UP000464675"/>
    </source>
</evidence>
<dbReference type="PROSITE" id="PS01124">
    <property type="entry name" value="HTH_ARAC_FAMILY_2"/>
    <property type="match status" value="1"/>
</dbReference>
<dbReference type="Pfam" id="PF12833">
    <property type="entry name" value="HTH_18"/>
    <property type="match status" value="1"/>
</dbReference>
<dbReference type="PANTHER" id="PTHR47894">
    <property type="entry name" value="HTH-TYPE TRANSCRIPTIONAL REGULATOR GADX"/>
    <property type="match status" value="1"/>
</dbReference>
<evidence type="ECO:0000259" key="4">
    <source>
        <dbReference type="PROSITE" id="PS01124"/>
    </source>
</evidence>
<dbReference type="Pfam" id="PF12625">
    <property type="entry name" value="Arabinose_bd"/>
    <property type="match status" value="1"/>
</dbReference>
<keyword evidence="7" id="KW-1185">Reference proteome</keyword>
<dbReference type="EMBL" id="JACHHR010000003">
    <property type="protein sequence ID" value="MBB5212681.1"/>
    <property type="molecule type" value="Genomic_DNA"/>
</dbReference>